<proteinExistence type="predicted"/>
<dbReference type="PANTHER" id="PTHR46910">
    <property type="entry name" value="TRANSCRIPTION FACTOR PDR1"/>
    <property type="match status" value="1"/>
</dbReference>
<keyword evidence="1" id="KW-0479">Metal-binding</keyword>
<dbReference type="InterPro" id="IPR036864">
    <property type="entry name" value="Zn2-C6_fun-type_DNA-bd_sf"/>
</dbReference>
<keyword evidence="2" id="KW-0539">Nucleus</keyword>
<dbReference type="InterPro" id="IPR050987">
    <property type="entry name" value="AtrR-like"/>
</dbReference>
<accession>A0A8H5JGN0</accession>
<dbReference type="CDD" id="cd12148">
    <property type="entry name" value="fungal_TF_MHR"/>
    <property type="match status" value="1"/>
</dbReference>
<keyword evidence="3" id="KW-0175">Coiled coil</keyword>
<organism evidence="6 7">
    <name type="scientific">Fusarium mexicanum</name>
    <dbReference type="NCBI Taxonomy" id="751941"/>
    <lineage>
        <taxon>Eukaryota</taxon>
        <taxon>Fungi</taxon>
        <taxon>Dikarya</taxon>
        <taxon>Ascomycota</taxon>
        <taxon>Pezizomycotina</taxon>
        <taxon>Sordariomycetes</taxon>
        <taxon>Hypocreomycetidae</taxon>
        <taxon>Hypocreales</taxon>
        <taxon>Nectriaceae</taxon>
        <taxon>Fusarium</taxon>
        <taxon>Fusarium fujikuroi species complex</taxon>
    </lineage>
</organism>
<evidence type="ECO:0000256" key="1">
    <source>
        <dbReference type="ARBA" id="ARBA00022723"/>
    </source>
</evidence>
<sequence>MSSPKNDNSNDRTDRNVGGAKEYPVCDQCRIKKIRCGRERPNCANCARLGIECEWSGSGKRPSQTVMLNNAVVGLEGRIDRLEKNMSDIQATLARLDYNTGETLFTPASRTVQDPVSLNFSTHTHGSTSSTSKSPHPRDTALRPGHFRLLHRADGTHQYFGSTSLDSLINNLTHSILVPSSQTPCQHIATRNELMVAKHRLFQIVSEAEFLPSPKNSSPPTTPPLGILQPMVDEYFDNINRHMPIWSRDRFQDFIADMQLSSGDQPHAAHGIFCNSLAILILTAKLASSSRNSGSSWSSIDLELVKYFLSNATWAVHNLHELMTQRLSNIQALLSLHLVAQIHWGSERAILFLTLATAGAKPLGLHQLESFHGYTQDEMQERKNIFLCLYILDKTRCWIDGQPPQVPLWHPEVLLSHSGIDLGLLARAKLSRIEEAIFVQLYSDVPEDQPSNGVDNIVSNLTQMLQQFSAECRLDDPHDHHEMSFARAELTLVVCALQVLLHWRTGAEDAMVTSSSKCLSLFIDLWRQNAGPGNHLTVIRILIGYASVSFIKLCSFIILNRTGRAIDSVIGLMTSFIDVLRSISRVAQTNIAIKKLTEAGEIVLNLCSNRSSPGAWPETSQSDCFISPQGSRLHMSPLFTNVDPLTQTFASVSAGSAISSSSGAPYTYALESSPTNLALLDSSMSGRTTTNLNLSFADLDFQQWALELLDDGIHN</sequence>
<dbReference type="Gene3D" id="4.10.240.10">
    <property type="entry name" value="Zn(2)-C6 fungal-type DNA-binding domain"/>
    <property type="match status" value="1"/>
</dbReference>
<dbReference type="InterPro" id="IPR001138">
    <property type="entry name" value="Zn2Cys6_DnaBD"/>
</dbReference>
<dbReference type="GO" id="GO:0003677">
    <property type="term" value="F:DNA binding"/>
    <property type="evidence" value="ECO:0007669"/>
    <property type="project" value="InterPro"/>
</dbReference>
<dbReference type="PANTHER" id="PTHR46910:SF1">
    <property type="entry name" value="MISCELLANEOUS ZN(II)2CYS6 TRANSCRIPTION FACTOR (EUROFUNG)-RELATED"/>
    <property type="match status" value="1"/>
</dbReference>
<feature type="compositionally biased region" description="Low complexity" evidence="4">
    <location>
        <begin position="121"/>
        <end position="134"/>
    </location>
</feature>
<feature type="coiled-coil region" evidence="3">
    <location>
        <begin position="72"/>
        <end position="99"/>
    </location>
</feature>
<evidence type="ECO:0000256" key="3">
    <source>
        <dbReference type="SAM" id="Coils"/>
    </source>
</evidence>
<dbReference type="EMBL" id="JAAOAM010000045">
    <property type="protein sequence ID" value="KAF5554276.1"/>
    <property type="molecule type" value="Genomic_DNA"/>
</dbReference>
<gene>
    <name evidence="6" type="ORF">FMEXI_2097</name>
</gene>
<evidence type="ECO:0000313" key="6">
    <source>
        <dbReference type="EMBL" id="KAF5554276.1"/>
    </source>
</evidence>
<dbReference type="CDD" id="cd00067">
    <property type="entry name" value="GAL4"/>
    <property type="match status" value="1"/>
</dbReference>
<dbReference type="SUPFAM" id="SSF57701">
    <property type="entry name" value="Zn2/Cys6 DNA-binding domain"/>
    <property type="match status" value="1"/>
</dbReference>
<comment type="caution">
    <text evidence="6">The sequence shown here is derived from an EMBL/GenBank/DDBJ whole genome shotgun (WGS) entry which is preliminary data.</text>
</comment>
<dbReference type="GO" id="GO:0008270">
    <property type="term" value="F:zinc ion binding"/>
    <property type="evidence" value="ECO:0007669"/>
    <property type="project" value="InterPro"/>
</dbReference>
<evidence type="ECO:0000256" key="4">
    <source>
        <dbReference type="SAM" id="MobiDB-lite"/>
    </source>
</evidence>
<dbReference type="Pfam" id="PF04082">
    <property type="entry name" value="Fungal_trans"/>
    <property type="match status" value="1"/>
</dbReference>
<dbReference type="GO" id="GO:0000981">
    <property type="term" value="F:DNA-binding transcription factor activity, RNA polymerase II-specific"/>
    <property type="evidence" value="ECO:0007669"/>
    <property type="project" value="InterPro"/>
</dbReference>
<name>A0A8H5JGN0_9HYPO</name>
<evidence type="ECO:0000259" key="5">
    <source>
        <dbReference type="PROSITE" id="PS50048"/>
    </source>
</evidence>
<dbReference type="AlphaFoldDB" id="A0A8H5JGN0"/>
<dbReference type="SMART" id="SM00066">
    <property type="entry name" value="GAL4"/>
    <property type="match status" value="1"/>
</dbReference>
<dbReference type="PROSITE" id="PS00463">
    <property type="entry name" value="ZN2_CY6_FUNGAL_1"/>
    <property type="match status" value="1"/>
</dbReference>
<dbReference type="Proteomes" id="UP000522262">
    <property type="component" value="Unassembled WGS sequence"/>
</dbReference>
<dbReference type="PROSITE" id="PS50048">
    <property type="entry name" value="ZN2_CY6_FUNGAL_2"/>
    <property type="match status" value="1"/>
</dbReference>
<keyword evidence="7" id="KW-1185">Reference proteome</keyword>
<dbReference type="GO" id="GO:0006351">
    <property type="term" value="P:DNA-templated transcription"/>
    <property type="evidence" value="ECO:0007669"/>
    <property type="project" value="InterPro"/>
</dbReference>
<feature type="domain" description="Zn(2)-C6 fungal-type" evidence="5">
    <location>
        <begin position="25"/>
        <end position="55"/>
    </location>
</feature>
<dbReference type="InterPro" id="IPR007219">
    <property type="entry name" value="XnlR_reg_dom"/>
</dbReference>
<dbReference type="Pfam" id="PF00172">
    <property type="entry name" value="Zn_clus"/>
    <property type="match status" value="1"/>
</dbReference>
<protein>
    <submittedName>
        <fullName evidence="6">Fungal specific transcription factor factor</fullName>
    </submittedName>
</protein>
<evidence type="ECO:0000256" key="2">
    <source>
        <dbReference type="ARBA" id="ARBA00023242"/>
    </source>
</evidence>
<feature type="region of interest" description="Disordered" evidence="4">
    <location>
        <begin position="118"/>
        <end position="142"/>
    </location>
</feature>
<reference evidence="6 7" key="1">
    <citation type="submission" date="2020-05" db="EMBL/GenBank/DDBJ databases">
        <title>Identification and distribution of gene clusters putatively required for synthesis of sphingolipid metabolism inhibitors in phylogenetically diverse species of the filamentous fungus Fusarium.</title>
        <authorList>
            <person name="Kim H.-S."/>
            <person name="Busman M."/>
            <person name="Brown D.W."/>
            <person name="Divon H."/>
            <person name="Uhlig S."/>
            <person name="Proctor R.H."/>
        </authorList>
    </citation>
    <scope>NUCLEOTIDE SEQUENCE [LARGE SCALE GENOMIC DNA]</scope>
    <source>
        <strain evidence="6 7">NRRL 53147</strain>
    </source>
</reference>
<evidence type="ECO:0000313" key="7">
    <source>
        <dbReference type="Proteomes" id="UP000522262"/>
    </source>
</evidence>